<dbReference type="RefSeq" id="WP_382317843.1">
    <property type="nucleotide sequence ID" value="NZ_JBHUFD010000018.1"/>
</dbReference>
<evidence type="ECO:0000313" key="1">
    <source>
        <dbReference type="EMBL" id="MFD1875296.1"/>
    </source>
</evidence>
<evidence type="ECO:0000313" key="2">
    <source>
        <dbReference type="Proteomes" id="UP001597197"/>
    </source>
</evidence>
<protein>
    <recommendedName>
        <fullName evidence="3">Lipoprotein</fullName>
    </recommendedName>
</protein>
<reference evidence="2" key="1">
    <citation type="journal article" date="2019" name="Int. J. Syst. Evol. Microbiol.">
        <title>The Global Catalogue of Microorganisms (GCM) 10K type strain sequencing project: providing services to taxonomists for standard genome sequencing and annotation.</title>
        <authorList>
            <consortium name="The Broad Institute Genomics Platform"/>
            <consortium name="The Broad Institute Genome Sequencing Center for Infectious Disease"/>
            <person name="Wu L."/>
            <person name="Ma J."/>
        </authorList>
    </citation>
    <scope>NUCLEOTIDE SEQUENCE [LARGE SCALE GENOMIC DNA]</scope>
    <source>
        <strain evidence="2">CGMCC 1.15795</strain>
    </source>
</reference>
<accession>A0ABW4R094</accession>
<evidence type="ECO:0008006" key="3">
    <source>
        <dbReference type="Google" id="ProtNLM"/>
    </source>
</evidence>
<keyword evidence="2" id="KW-1185">Reference proteome</keyword>
<gene>
    <name evidence="1" type="ORF">ACFSDX_22880</name>
</gene>
<sequence length="200" mass="22070">MKHFLRVVLLVAVAAGCSKSKSGDQSAGPATAHAAIAQLIQKTAGEDYTYKPLKWTDATPLRAEDMGELAVQRQLALWAVDKQRATAFYDTIINAQDLIRKGYSQAALMQAAAVADVVDHRAQKRALTVSRLLDSVQHANPKAATVTTTGWRVWHTFQMTSKKGKVERDSMAFIVLPTGTVLQCYPLTPRFWEPDRSDPF</sequence>
<name>A0ABW4R094_9BACT</name>
<dbReference type="PROSITE" id="PS51257">
    <property type="entry name" value="PROKAR_LIPOPROTEIN"/>
    <property type="match status" value="1"/>
</dbReference>
<comment type="caution">
    <text evidence="1">The sequence shown here is derived from an EMBL/GenBank/DDBJ whole genome shotgun (WGS) entry which is preliminary data.</text>
</comment>
<organism evidence="1 2">
    <name type="scientific">Hymenobacter bucti</name>
    <dbReference type="NCBI Taxonomy" id="1844114"/>
    <lineage>
        <taxon>Bacteria</taxon>
        <taxon>Pseudomonadati</taxon>
        <taxon>Bacteroidota</taxon>
        <taxon>Cytophagia</taxon>
        <taxon>Cytophagales</taxon>
        <taxon>Hymenobacteraceae</taxon>
        <taxon>Hymenobacter</taxon>
    </lineage>
</organism>
<dbReference type="EMBL" id="JBHUFD010000018">
    <property type="protein sequence ID" value="MFD1875296.1"/>
    <property type="molecule type" value="Genomic_DNA"/>
</dbReference>
<proteinExistence type="predicted"/>
<dbReference type="Proteomes" id="UP001597197">
    <property type="component" value="Unassembled WGS sequence"/>
</dbReference>